<dbReference type="InterPro" id="IPR010734">
    <property type="entry name" value="Copine_C"/>
</dbReference>
<gene>
    <name evidence="2" type="ORF">MKW94_000075</name>
</gene>
<dbReference type="PANTHER" id="PTHR45751:SF29">
    <property type="entry name" value="E3 UBIQUITIN-PROTEIN LIGASE RGLG2"/>
    <property type="match status" value="1"/>
</dbReference>
<comment type="caution">
    <text evidence="2">The sequence shown here is derived from an EMBL/GenBank/DDBJ whole genome shotgun (WGS) entry which is preliminary data.</text>
</comment>
<keyword evidence="3" id="KW-1185">Reference proteome</keyword>
<evidence type="ECO:0000313" key="2">
    <source>
        <dbReference type="EMBL" id="MCL7042057.1"/>
    </source>
</evidence>
<evidence type="ECO:0000259" key="1">
    <source>
        <dbReference type="Pfam" id="PF07002"/>
    </source>
</evidence>
<feature type="domain" description="Copine C-terminal" evidence="1">
    <location>
        <begin position="68"/>
        <end position="276"/>
    </location>
</feature>
<dbReference type="GO" id="GO:0004842">
    <property type="term" value="F:ubiquitin-protein transferase activity"/>
    <property type="evidence" value="ECO:0007669"/>
    <property type="project" value="TreeGrafter"/>
</dbReference>
<dbReference type="GO" id="GO:0016567">
    <property type="term" value="P:protein ubiquitination"/>
    <property type="evidence" value="ECO:0007669"/>
    <property type="project" value="TreeGrafter"/>
</dbReference>
<dbReference type="Pfam" id="PF07002">
    <property type="entry name" value="Copine"/>
    <property type="match status" value="1"/>
</dbReference>
<dbReference type="PANTHER" id="PTHR45751">
    <property type="entry name" value="COPINE FAMILY PROTEIN 1"/>
    <property type="match status" value="1"/>
</dbReference>
<dbReference type="InterPro" id="IPR052079">
    <property type="entry name" value="E3_ligase/Copine_domain"/>
</dbReference>
<sequence>MGNNMMGCGGSSSVSDHSICKLDTKFSWIKKDYKTLDEVSEALKAKGLKSVNPIIGFCFTQSMWTEKSLHYIGDDPNDYEKVVTILGRTLAAICGDNLIHCFGFGDATTLDTHVFSFYEDKKPCHGFKEVVERYRQIACQMRLADLKSFVRIVEMATSIASEKCDQHHILVIIADGPVTRSSDTEHGKLSDEEQETVTAISKASKYPLSIILVGVGEQNAIMMKRLESKIPHCHFDNFQYVNYTDIMSRVPESRREVQFTLAATKKLPNQVIAIEKLIASTSSTNNQAMKMGWSSTVPPVPVSGLPNQPPV</sequence>
<dbReference type="GO" id="GO:0005634">
    <property type="term" value="C:nucleus"/>
    <property type="evidence" value="ECO:0007669"/>
    <property type="project" value="TreeGrafter"/>
</dbReference>
<proteinExistence type="predicted"/>
<protein>
    <recommendedName>
        <fullName evidence="1">Copine C-terminal domain-containing protein</fullName>
    </recommendedName>
</protein>
<accession>A0AA42AUZ5</accession>
<name>A0AA42AUZ5_PAPNU</name>
<reference evidence="2" key="1">
    <citation type="submission" date="2022-03" db="EMBL/GenBank/DDBJ databases">
        <title>A functionally conserved STORR gene fusion in Papaver species that diverged 16.8 million years ago.</title>
        <authorList>
            <person name="Catania T."/>
        </authorList>
    </citation>
    <scope>NUCLEOTIDE SEQUENCE</scope>
    <source>
        <strain evidence="2">S-191538</strain>
    </source>
</reference>
<evidence type="ECO:0000313" key="3">
    <source>
        <dbReference type="Proteomes" id="UP001177140"/>
    </source>
</evidence>
<dbReference type="AlphaFoldDB" id="A0AA42AUZ5"/>
<dbReference type="EMBL" id="JAJJMA010230712">
    <property type="protein sequence ID" value="MCL7042057.1"/>
    <property type="molecule type" value="Genomic_DNA"/>
</dbReference>
<organism evidence="2 3">
    <name type="scientific">Papaver nudicaule</name>
    <name type="common">Iceland poppy</name>
    <dbReference type="NCBI Taxonomy" id="74823"/>
    <lineage>
        <taxon>Eukaryota</taxon>
        <taxon>Viridiplantae</taxon>
        <taxon>Streptophyta</taxon>
        <taxon>Embryophyta</taxon>
        <taxon>Tracheophyta</taxon>
        <taxon>Spermatophyta</taxon>
        <taxon>Magnoliopsida</taxon>
        <taxon>Ranunculales</taxon>
        <taxon>Papaveraceae</taxon>
        <taxon>Papaveroideae</taxon>
        <taxon>Papaver</taxon>
    </lineage>
</organism>
<dbReference type="Proteomes" id="UP001177140">
    <property type="component" value="Unassembled WGS sequence"/>
</dbReference>